<dbReference type="Proteomes" id="UP000054988">
    <property type="component" value="Unassembled WGS sequence"/>
</dbReference>
<feature type="region of interest" description="Disordered" evidence="1">
    <location>
        <begin position="135"/>
        <end position="166"/>
    </location>
</feature>
<evidence type="ECO:0000313" key="2">
    <source>
        <dbReference type="EMBL" id="KTB29225.1"/>
    </source>
</evidence>
<accession>A0A0W0EYS4</accession>
<feature type="compositionally biased region" description="Polar residues" evidence="1">
    <location>
        <begin position="285"/>
        <end position="298"/>
    </location>
</feature>
<feature type="compositionally biased region" description="Acidic residues" evidence="1">
    <location>
        <begin position="63"/>
        <end position="73"/>
    </location>
</feature>
<feature type="compositionally biased region" description="Polar residues" evidence="1">
    <location>
        <begin position="580"/>
        <end position="602"/>
    </location>
</feature>
<dbReference type="EMBL" id="LATX01002443">
    <property type="protein sequence ID" value="KTB29225.1"/>
    <property type="molecule type" value="Genomic_DNA"/>
</dbReference>
<feature type="compositionally biased region" description="Low complexity" evidence="1">
    <location>
        <begin position="321"/>
        <end position="331"/>
    </location>
</feature>
<comment type="caution">
    <text evidence="2">The sequence shown here is derived from an EMBL/GenBank/DDBJ whole genome shotgun (WGS) entry which is preliminary data.</text>
</comment>
<feature type="compositionally biased region" description="Polar residues" evidence="1">
    <location>
        <begin position="559"/>
        <end position="570"/>
    </location>
</feature>
<feature type="compositionally biased region" description="Basic and acidic residues" evidence="1">
    <location>
        <begin position="549"/>
        <end position="558"/>
    </location>
</feature>
<dbReference type="AlphaFoldDB" id="A0A0W0EYS4"/>
<feature type="region of interest" description="Disordered" evidence="1">
    <location>
        <begin position="1"/>
        <end position="20"/>
    </location>
</feature>
<feature type="compositionally biased region" description="Low complexity" evidence="1">
    <location>
        <begin position="395"/>
        <end position="404"/>
    </location>
</feature>
<evidence type="ECO:0000256" key="1">
    <source>
        <dbReference type="SAM" id="MobiDB-lite"/>
    </source>
</evidence>
<protein>
    <submittedName>
        <fullName evidence="2">Uncharacterized protein</fullName>
    </submittedName>
</protein>
<name>A0A0W0EYS4_MONRR</name>
<feature type="compositionally biased region" description="Basic and acidic residues" evidence="1">
    <location>
        <begin position="343"/>
        <end position="352"/>
    </location>
</feature>
<feature type="region of interest" description="Disordered" evidence="1">
    <location>
        <begin position="181"/>
        <end position="365"/>
    </location>
</feature>
<organism evidence="2 3">
    <name type="scientific">Moniliophthora roreri</name>
    <name type="common">Frosty pod rot fungus</name>
    <name type="synonym">Monilia roreri</name>
    <dbReference type="NCBI Taxonomy" id="221103"/>
    <lineage>
        <taxon>Eukaryota</taxon>
        <taxon>Fungi</taxon>
        <taxon>Dikarya</taxon>
        <taxon>Basidiomycota</taxon>
        <taxon>Agaricomycotina</taxon>
        <taxon>Agaricomycetes</taxon>
        <taxon>Agaricomycetidae</taxon>
        <taxon>Agaricales</taxon>
        <taxon>Marasmiineae</taxon>
        <taxon>Marasmiaceae</taxon>
        <taxon>Moniliophthora</taxon>
    </lineage>
</organism>
<sequence>MAPRTTRTSKKRSANGDVKVSVTRQAETIYPETVYTFAENLLKRQNFLSKIKTVPSSRPGSDDEHDEDDDMQIGEDVREAAKELRKRVCEAYEAAEGDTSSGRWTLISKMLKPPSTRGKYSVWVPPRPTNRVTLEKAAKEKGKGDDNKSEETVVGSSLSERKAAELKKKVHSWQLKVVEEAQTQPEEQVPLDEDLHDPVVEPVKGKKTTVKRTASGHDPLDPSPLGFAVQKTSSMRMKSKPKPSASVKGPVQSSPDEPMDHSDSEGVTRRKAIHEIPETSFLPPSFSSSQIEHSTPINQLAAPRHQPSPIPRIQDESHAAPPISSSPLSPSRMDTSPLVAAETRSRAKKSPETSKTPFPVAATPTARFTVNPPIAGLGLSSSLPAIGSPKTPTRAAIAAANLARASHKVDEDSAATSHQKRVQPSPVGSTRPKKLLRPDDKSYGRGSPSTARGVQVAPPSSPLSSTPMTPKKGPGAAVPTLTELLSAKKPTPKGKRLSSGGVLEVRLGSASPARNERNLEPVEMVATSQTQSAKEKTMTIFPSTSQSQIEHRGSKLETQRTTTTATSLPQRQPGWDELSIQPSENEFTNTNYANALDSTSAHSHPATKPLSSIGADSDSSEDVYVTPAAPEGDAGEVQTPDLMNRSQGRSQHSAKEPVIVPNSPLPDFTLDTDAFAPQLASTQQSAIQDKDFSVSLASPKHKASPLRGGAARHSSQSQSQPLSRSPSKTPQQIQSQPGSQSQFQFGYSSQLDLDGGVDQVSRFLERDISMDVDEETGDDGVAFGGRGWVY</sequence>
<reference evidence="2 3" key="1">
    <citation type="submission" date="2015-12" db="EMBL/GenBank/DDBJ databases">
        <title>Draft genome sequence of Moniliophthora roreri, the causal agent of frosty pod rot of cacao.</title>
        <authorList>
            <person name="Aime M.C."/>
            <person name="Diaz-Valderrama J.R."/>
            <person name="Kijpornyongpan T."/>
            <person name="Phillips-Mora W."/>
        </authorList>
    </citation>
    <scope>NUCLEOTIDE SEQUENCE [LARGE SCALE GENOMIC DNA]</scope>
    <source>
        <strain evidence="2 3">MCA 2952</strain>
    </source>
</reference>
<gene>
    <name evidence="2" type="ORF">WG66_18205</name>
</gene>
<proteinExistence type="predicted"/>
<feature type="compositionally biased region" description="Basic and acidic residues" evidence="1">
    <location>
        <begin position="258"/>
        <end position="277"/>
    </location>
</feature>
<feature type="region of interest" description="Disordered" evidence="1">
    <location>
        <begin position="52"/>
        <end position="73"/>
    </location>
</feature>
<feature type="region of interest" description="Disordered" evidence="1">
    <location>
        <begin position="384"/>
        <end position="743"/>
    </location>
</feature>
<evidence type="ECO:0000313" key="3">
    <source>
        <dbReference type="Proteomes" id="UP000054988"/>
    </source>
</evidence>
<feature type="compositionally biased region" description="Basic and acidic residues" evidence="1">
    <location>
        <begin position="135"/>
        <end position="151"/>
    </location>
</feature>
<feature type="compositionally biased region" description="Low complexity" evidence="1">
    <location>
        <begin position="714"/>
        <end position="743"/>
    </location>
</feature>